<dbReference type="GO" id="GO:0005829">
    <property type="term" value="C:cytosol"/>
    <property type="evidence" value="ECO:0007669"/>
    <property type="project" value="TreeGrafter"/>
</dbReference>
<feature type="compositionally biased region" description="Pro residues" evidence="2">
    <location>
        <begin position="572"/>
        <end position="581"/>
    </location>
</feature>
<dbReference type="InterPro" id="IPR018200">
    <property type="entry name" value="USP_CS"/>
</dbReference>
<feature type="compositionally biased region" description="Pro residues" evidence="2">
    <location>
        <begin position="589"/>
        <end position="601"/>
    </location>
</feature>
<dbReference type="PANTHER" id="PTHR24006">
    <property type="entry name" value="UBIQUITIN CARBOXYL-TERMINAL HYDROLASE"/>
    <property type="match status" value="1"/>
</dbReference>
<dbReference type="Pfam" id="PF00443">
    <property type="entry name" value="UCH"/>
    <property type="match status" value="1"/>
</dbReference>
<feature type="domain" description="USP" evidence="4">
    <location>
        <begin position="225"/>
        <end position="575"/>
    </location>
</feature>
<dbReference type="InterPro" id="IPR002083">
    <property type="entry name" value="MATH/TRAF_dom"/>
</dbReference>
<dbReference type="Pfam" id="PF12436">
    <property type="entry name" value="USP7_ICP0_bdg"/>
    <property type="match status" value="1"/>
</dbReference>
<feature type="compositionally biased region" description="Low complexity" evidence="2">
    <location>
        <begin position="996"/>
        <end position="1019"/>
    </location>
</feature>
<dbReference type="InterPro" id="IPR050164">
    <property type="entry name" value="Peptidase_C19"/>
</dbReference>
<reference evidence="5 6" key="1">
    <citation type="submission" date="2017-03" db="EMBL/GenBank/DDBJ databases">
        <title>WGS assembly of Porphyra umbilicalis.</title>
        <authorList>
            <person name="Brawley S.H."/>
            <person name="Blouin N.A."/>
            <person name="Ficko-Blean E."/>
            <person name="Wheeler G.L."/>
            <person name="Lohr M."/>
            <person name="Goodson H.V."/>
            <person name="Jenkins J.W."/>
            <person name="Blaby-Haas C.E."/>
            <person name="Helliwell K.E."/>
            <person name="Chan C."/>
            <person name="Marriage T."/>
            <person name="Bhattacharya D."/>
            <person name="Klein A.S."/>
            <person name="Badis Y."/>
            <person name="Brodie J."/>
            <person name="Cao Y."/>
            <person name="Collen J."/>
            <person name="Dittami S.M."/>
            <person name="Gachon C.M."/>
            <person name="Green B.R."/>
            <person name="Karpowicz S."/>
            <person name="Kim J.W."/>
            <person name="Kudahl U."/>
            <person name="Lin S."/>
            <person name="Michel G."/>
            <person name="Mittag M."/>
            <person name="Olson B.J."/>
            <person name="Pangilinan J."/>
            <person name="Peng Y."/>
            <person name="Qiu H."/>
            <person name="Shu S."/>
            <person name="Singer J.T."/>
            <person name="Smith A.G."/>
            <person name="Sprecher B.N."/>
            <person name="Wagner V."/>
            <person name="Wang W."/>
            <person name="Wang Z.-Y."/>
            <person name="Yan J."/>
            <person name="Yarish C."/>
            <person name="Zoeuner-Riek S."/>
            <person name="Zhuang Y."/>
            <person name="Zou Y."/>
            <person name="Lindquist E.A."/>
            <person name="Grimwood J."/>
            <person name="Barry K."/>
            <person name="Rokhsar D.S."/>
            <person name="Schmutz J."/>
            <person name="Stiller J.W."/>
            <person name="Grossman A.R."/>
            <person name="Prochnik S.E."/>
        </authorList>
    </citation>
    <scope>NUCLEOTIDE SEQUENCE [LARGE SCALE GENOMIC DNA]</scope>
    <source>
        <strain evidence="5">4086291</strain>
    </source>
</reference>
<gene>
    <name evidence="5" type="ORF">BU14_0098s0017</name>
</gene>
<dbReference type="GO" id="GO:0016579">
    <property type="term" value="P:protein deubiquitination"/>
    <property type="evidence" value="ECO:0007669"/>
    <property type="project" value="InterPro"/>
</dbReference>
<feature type="region of interest" description="Disordered" evidence="2">
    <location>
        <begin position="356"/>
        <end position="376"/>
    </location>
</feature>
<evidence type="ECO:0000259" key="4">
    <source>
        <dbReference type="PROSITE" id="PS50235"/>
    </source>
</evidence>
<proteinExistence type="predicted"/>
<dbReference type="Gene3D" id="2.60.210.10">
    <property type="entry name" value="Apoptosis, Tumor Necrosis Factor Receptor Associated Protein 2, Chain A"/>
    <property type="match status" value="1"/>
</dbReference>
<feature type="region of interest" description="Disordered" evidence="2">
    <location>
        <begin position="1282"/>
        <end position="1315"/>
    </location>
</feature>
<dbReference type="SUPFAM" id="SSF54001">
    <property type="entry name" value="Cysteine proteinases"/>
    <property type="match status" value="1"/>
</dbReference>
<dbReference type="PROSITE" id="PS00972">
    <property type="entry name" value="USP_1"/>
    <property type="match status" value="1"/>
</dbReference>
<dbReference type="InterPro" id="IPR028889">
    <property type="entry name" value="USP"/>
</dbReference>
<dbReference type="EMBL" id="KV918804">
    <property type="protein sequence ID" value="OSX78791.1"/>
    <property type="molecule type" value="Genomic_DNA"/>
</dbReference>
<dbReference type="GO" id="GO:0005634">
    <property type="term" value="C:nucleus"/>
    <property type="evidence" value="ECO:0007669"/>
    <property type="project" value="TreeGrafter"/>
</dbReference>
<keyword evidence="1" id="KW-0833">Ubl conjugation pathway</keyword>
<dbReference type="GO" id="GO:0004843">
    <property type="term" value="F:cysteine-type deubiquitinase activity"/>
    <property type="evidence" value="ECO:0007669"/>
    <property type="project" value="InterPro"/>
</dbReference>
<feature type="region of interest" description="Disordered" evidence="2">
    <location>
        <begin position="1"/>
        <end position="36"/>
    </location>
</feature>
<evidence type="ECO:0008006" key="7">
    <source>
        <dbReference type="Google" id="ProtNLM"/>
    </source>
</evidence>
<evidence type="ECO:0000256" key="2">
    <source>
        <dbReference type="SAM" id="MobiDB-lite"/>
    </source>
</evidence>
<sequence length="1626" mass="174402">MDAIEAAPAPSPLPPPSRTAGTVASTRGGRGPPAPVNDASNIWHVFSFVLPATAVWRAKEGRLQSLWHPIGGFRWRIFLYPRGNQQTSDLSVYIECGGPVASPAAEGGDASLPRLRRGSSWTRPTAFKLVLIRPPVGDAGGNGGGTADGVRPSDFFKDATHVFTPKESDWGFKDFIALSSVRPARGISLSDAPALHIDAHVQLVASVGPITVLPDWDSRAETGYVGLRNQGATCYLNSLLQMLYCVPGFRRLVYALPIPPPEGTPGADKVPASVYQCHELQKVFHGLQTAPTAVRTKRLTESFGWDSAELFQQHDAQELNRILCDRLSVAATNRSFLVASVDDEDETERGELADATLRDGDGPRRLTDENALGPPPPRDFVETLFQGRTANVIRCLDVAYSSERGESFFDISLTVSGLRGVLEAFAAYTQVELMDGDNRVRADGFDELQRAEKGVRFTSLPPVLQLHLKRFDYDFARDPPVQVKINDYFEYGDEIDLSPFVKGPDGVPGGGDDVYVLHTVLVHIGDVDTGHYCAYIRPDGPGGSWLKFDDETVTCVLAADALDANYGFGGPHQPPLPPPEVLPESPTGLSPPPLPPVPSPQSRPSSSPPRVVRSPSPEIDVSNMLNDGTDVMGVHLPRIFRGEGNFDGDENYNVITAATDAPGLNTDTPDPPVAEITTGETTSPSPSSLPSASLPLPAAPMVRTIRARPPNCRFSSAYMLQYVRKDRVKDLLQPEEEVPASLTARIAEDQAAEAARRARAADAHLYRDVFVATDAHLKEHVTGDLLCWSKIPPIRVRRDGTLLDLKRALIRAGVVSRWQPAQEAKSAPAAESSSPATVKSGDPPEDPTTTTPASDRDTPKAKRRKDVPTASPVVDVDGDADGDGMKAVEPTKAPAVAGGDDNVSDGSRDEDDAEAIGWLRLWKCSGRENSTTRPEGLVANGVDDGVLEPPAVPLRITRNSTPRPAADELRIYAQVLTGPDLIADRDGLYSTHTFESSSITPPSGSPSLEGPSPGAAPPADAVVRAAGDKLPLGKRKRSHVPRRWPVAPPDAALFFVKQYLPHEARLVFRGTFLAWKDGFVRGLIPAAVRVCGLTVPPGQTADAVATVYEEVKLETVEPVSPFMTLVRAELNLGGDILVVELKSHANEVSTTLALPRAERQPALSMSERAEVPLGGRPMPTALHYYNYLRYAVIVEFRERWSSDFVGSQGTFTLELLSTDSLDMVLEEAAAALRLSVPANQLRFFAHDDFSDFARPERLFASSHPSLANMLPNITPVTGSWLTSSSTPLGGPELDSRSPAAVADTPATPPTRGPSLSAIGRRVGLSTLQANNAVLSKGILWYEVAEFGPREFAGNAEVRVVYRPDGGAVDASAAASAAATDKVTVESGVTVTRPVSFSVLVPRHSTYGRVFTAVRERLSLGRGTRLRLLDIRGHIVDTPVDASEVVEPNPHMVEPGTELRVEPIRVDERGSTDVPLVVTDGSGMPPPAKLVVPILHVAARRNAAPLARTDAPVFFGTPVMLAVPRGGLTVAALRGAVANRLGVKPDVFASWRVGECIDGRAAWFEDEAEVWDPARRAIAPHLVCLAVEHVRTGGGAAAGGRGYGVAGARKVSTGLSRLPDKPLLIRS</sequence>
<feature type="compositionally biased region" description="Low complexity" evidence="2">
    <location>
        <begin position="819"/>
        <end position="836"/>
    </location>
</feature>
<dbReference type="PROSITE" id="PS50235">
    <property type="entry name" value="USP_3"/>
    <property type="match status" value="1"/>
</dbReference>
<organism evidence="5 6">
    <name type="scientific">Porphyra umbilicalis</name>
    <name type="common">Purple laver</name>
    <name type="synonym">Red alga</name>
    <dbReference type="NCBI Taxonomy" id="2786"/>
    <lineage>
        <taxon>Eukaryota</taxon>
        <taxon>Rhodophyta</taxon>
        <taxon>Bangiophyceae</taxon>
        <taxon>Bangiales</taxon>
        <taxon>Bangiaceae</taxon>
        <taxon>Porphyra</taxon>
    </lineage>
</organism>
<feature type="region of interest" description="Disordered" evidence="2">
    <location>
        <begin position="675"/>
        <end position="695"/>
    </location>
</feature>
<keyword evidence="6" id="KW-1185">Reference proteome</keyword>
<evidence type="ECO:0000259" key="3">
    <source>
        <dbReference type="PROSITE" id="PS50144"/>
    </source>
</evidence>
<evidence type="ECO:0000313" key="5">
    <source>
        <dbReference type="EMBL" id="OSX78791.1"/>
    </source>
</evidence>
<feature type="domain" description="MATH" evidence="3">
    <location>
        <begin position="38"/>
        <end position="199"/>
    </location>
</feature>
<feature type="region of interest" description="Disordered" evidence="2">
    <location>
        <begin position="568"/>
        <end position="626"/>
    </location>
</feature>
<evidence type="ECO:0000256" key="1">
    <source>
        <dbReference type="ARBA" id="ARBA00022786"/>
    </source>
</evidence>
<dbReference type="SUPFAM" id="SSF49599">
    <property type="entry name" value="TRAF domain-like"/>
    <property type="match status" value="1"/>
</dbReference>
<feature type="region of interest" description="Disordered" evidence="2">
    <location>
        <begin position="818"/>
        <end position="911"/>
    </location>
</feature>
<dbReference type="OrthoDB" id="289038at2759"/>
<feature type="region of interest" description="Disordered" evidence="2">
    <location>
        <begin position="992"/>
        <end position="1019"/>
    </location>
</feature>
<feature type="compositionally biased region" description="Low complexity" evidence="2">
    <location>
        <begin position="602"/>
        <end position="617"/>
    </location>
</feature>
<protein>
    <recommendedName>
        <fullName evidence="7">Ubiquitinyl hydrolase 1</fullName>
    </recommendedName>
</protein>
<dbReference type="InterPro" id="IPR024729">
    <property type="entry name" value="USP7_ICP0-binding_dom"/>
</dbReference>
<evidence type="ECO:0000313" key="6">
    <source>
        <dbReference type="Proteomes" id="UP000218209"/>
    </source>
</evidence>
<feature type="compositionally biased region" description="Basic and acidic residues" evidence="2">
    <location>
        <begin position="356"/>
        <end position="368"/>
    </location>
</feature>
<accession>A0A1X6PD41</accession>
<dbReference type="InterPro" id="IPR001394">
    <property type="entry name" value="Peptidase_C19_UCH"/>
</dbReference>
<dbReference type="InterPro" id="IPR038765">
    <property type="entry name" value="Papain-like_cys_pep_sf"/>
</dbReference>
<name>A0A1X6PD41_PORUM</name>
<dbReference type="GO" id="GO:0031647">
    <property type="term" value="P:regulation of protein stability"/>
    <property type="evidence" value="ECO:0007669"/>
    <property type="project" value="TreeGrafter"/>
</dbReference>
<dbReference type="PANTHER" id="PTHR24006:SF644">
    <property type="entry name" value="UBIQUITIN CARBOXYL-TERMINAL HYDROLASE 7"/>
    <property type="match status" value="1"/>
</dbReference>
<dbReference type="Gene3D" id="3.90.70.10">
    <property type="entry name" value="Cysteine proteinases"/>
    <property type="match status" value="1"/>
</dbReference>
<dbReference type="Proteomes" id="UP000218209">
    <property type="component" value="Unassembled WGS sequence"/>
</dbReference>
<dbReference type="PROSITE" id="PS50144">
    <property type="entry name" value="MATH"/>
    <property type="match status" value="1"/>
</dbReference>
<dbReference type="InterPro" id="IPR008974">
    <property type="entry name" value="TRAF-like"/>
</dbReference>
<feature type="compositionally biased region" description="Low complexity" evidence="2">
    <location>
        <begin position="683"/>
        <end position="695"/>
    </location>
</feature>